<keyword evidence="3" id="KW-1185">Reference proteome</keyword>
<proteinExistence type="predicted"/>
<dbReference type="InterPro" id="IPR016181">
    <property type="entry name" value="Acyl_CoA_acyltransferase"/>
</dbReference>
<dbReference type="HOGENOM" id="CLU_905895_0_0_11"/>
<evidence type="ECO:0000313" key="3">
    <source>
        <dbReference type="Proteomes" id="UP000007076"/>
    </source>
</evidence>
<organism evidence="2 3">
    <name type="scientific">Kitasatospora setae (strain ATCC 33774 / DSM 43861 / JCM 3304 / KCC A-0304 / NBRC 14216 / KM-6054)</name>
    <name type="common">Streptomyces setae</name>
    <dbReference type="NCBI Taxonomy" id="452652"/>
    <lineage>
        <taxon>Bacteria</taxon>
        <taxon>Bacillati</taxon>
        <taxon>Actinomycetota</taxon>
        <taxon>Actinomycetes</taxon>
        <taxon>Kitasatosporales</taxon>
        <taxon>Streptomycetaceae</taxon>
        <taxon>Kitasatospora</taxon>
    </lineage>
</organism>
<name>E4NJ79_KITSK</name>
<dbReference type="AlphaFoldDB" id="E4NJ79"/>
<keyword evidence="2" id="KW-0808">Transferase</keyword>
<dbReference type="eggNOG" id="COG1670">
    <property type="taxonomic scope" value="Bacteria"/>
</dbReference>
<feature type="domain" description="N-acetyltransferase" evidence="1">
    <location>
        <begin position="203"/>
        <end position="335"/>
    </location>
</feature>
<dbReference type="Gene3D" id="3.40.630.30">
    <property type="match status" value="1"/>
</dbReference>
<gene>
    <name evidence="2" type="ordered locus">KSE_72720</name>
</gene>
<dbReference type="STRING" id="452652.KSE_72720"/>
<dbReference type="PROSITE" id="PS51186">
    <property type="entry name" value="GNAT"/>
    <property type="match status" value="1"/>
</dbReference>
<dbReference type="EC" id="2.3.1.-" evidence="2"/>
<protein>
    <submittedName>
        <fullName evidence="2">Putative acetyltransferase</fullName>
        <ecNumber evidence="2">2.3.1.-</ecNumber>
    </submittedName>
</protein>
<dbReference type="InterPro" id="IPR000182">
    <property type="entry name" value="GNAT_dom"/>
</dbReference>
<dbReference type="CDD" id="cd04301">
    <property type="entry name" value="NAT_SF"/>
    <property type="match status" value="1"/>
</dbReference>
<evidence type="ECO:0000259" key="1">
    <source>
        <dbReference type="PROSITE" id="PS51186"/>
    </source>
</evidence>
<reference evidence="2 3" key="1">
    <citation type="journal article" date="2010" name="DNA Res.">
        <title>Genome sequence of Kitasatospora setae NBRC 14216T: an evolutionary snapshot of the family Streptomycetaceae.</title>
        <authorList>
            <person name="Ichikawa N."/>
            <person name="Oguchi A."/>
            <person name="Ikeda H."/>
            <person name="Ishikawa J."/>
            <person name="Kitani S."/>
            <person name="Watanabe Y."/>
            <person name="Nakamura S."/>
            <person name="Katano Y."/>
            <person name="Kishi E."/>
            <person name="Sasagawa M."/>
            <person name="Ankai A."/>
            <person name="Fukui S."/>
            <person name="Hashimoto Y."/>
            <person name="Kamata S."/>
            <person name="Otoguro M."/>
            <person name="Tanikawa S."/>
            <person name="Nihira T."/>
            <person name="Horinouchi S."/>
            <person name="Ohnishi Y."/>
            <person name="Hayakawa M."/>
            <person name="Kuzuyama T."/>
            <person name="Arisawa A."/>
            <person name="Nomoto F."/>
            <person name="Miura H."/>
            <person name="Takahashi Y."/>
            <person name="Fujita N."/>
        </authorList>
    </citation>
    <scope>NUCLEOTIDE SEQUENCE [LARGE SCALE GENOMIC DNA]</scope>
    <source>
        <strain evidence="3">ATCC 33774 / DSM 43861 / JCM 3304 / KCC A-0304 / NBRC 14216 / KM-6054</strain>
    </source>
</reference>
<dbReference type="RefSeq" id="WP_014140318.1">
    <property type="nucleotide sequence ID" value="NC_016109.1"/>
</dbReference>
<dbReference type="Pfam" id="PF00583">
    <property type="entry name" value="Acetyltransf_1"/>
    <property type="match status" value="1"/>
</dbReference>
<accession>E4NJ79</accession>
<keyword evidence="2" id="KW-0012">Acyltransferase</keyword>
<dbReference type="PATRIC" id="fig|452652.3.peg.7315"/>
<dbReference type="Proteomes" id="UP000007076">
    <property type="component" value="Chromosome"/>
</dbReference>
<dbReference type="KEGG" id="ksk:KSE_72720"/>
<dbReference type="SUPFAM" id="SSF55729">
    <property type="entry name" value="Acyl-CoA N-acyltransferases (Nat)"/>
    <property type="match status" value="1"/>
</dbReference>
<sequence length="335" mass="36872">MIFRPIVPQEINAVLAQIRPDPSTAVSADTVRARLADGEYRPGWIWVAEPAPGQAPLAVAIWWGSPTDPRPSNLDALFARSDAISGPLPQARRLPRGPRPTTDPRSAVAAALLTAAHQVFAADGLTPAPDYHLFLPPDWRDHPAIAASVAWRRQAAEAAGLRLTAERLRFEWETDRPVPALSNRLFFTSEPDDEVFVDLFRRTSQRSLDVASTREVFLVGAEAHARSEVSFYHWEMPGERSWWRIARTLSGRVVGFAIPSHNSVVPVVGHFGVLPEFRGMGFAAEVLAEATRILAAETDAEVIRAETDLCNHPVVGALELVGYRDRTHRLVLSAV</sequence>
<evidence type="ECO:0000313" key="2">
    <source>
        <dbReference type="EMBL" id="BAJ33027.1"/>
    </source>
</evidence>
<dbReference type="GO" id="GO:0016747">
    <property type="term" value="F:acyltransferase activity, transferring groups other than amino-acyl groups"/>
    <property type="evidence" value="ECO:0007669"/>
    <property type="project" value="InterPro"/>
</dbReference>
<dbReference type="EMBL" id="AP010968">
    <property type="protein sequence ID" value="BAJ33027.1"/>
    <property type="molecule type" value="Genomic_DNA"/>
</dbReference>